<dbReference type="Proteomes" id="UP000250235">
    <property type="component" value="Unassembled WGS sequence"/>
</dbReference>
<protein>
    <submittedName>
        <fullName evidence="1">Uncharacterized protein</fullName>
    </submittedName>
</protein>
<sequence length="87" mass="9728">MHKPGKLNEVVDALSRKSTQDYVAALSVVESNFLEHIQEAARSDATYQKLLEQVKKGEIRKYWMEGKLLLAKGTGPMFLMAPFGNSS</sequence>
<organism evidence="1 2">
    <name type="scientific">Dorcoceras hygrometricum</name>
    <dbReference type="NCBI Taxonomy" id="472368"/>
    <lineage>
        <taxon>Eukaryota</taxon>
        <taxon>Viridiplantae</taxon>
        <taxon>Streptophyta</taxon>
        <taxon>Embryophyta</taxon>
        <taxon>Tracheophyta</taxon>
        <taxon>Spermatophyta</taxon>
        <taxon>Magnoliopsida</taxon>
        <taxon>eudicotyledons</taxon>
        <taxon>Gunneridae</taxon>
        <taxon>Pentapetalae</taxon>
        <taxon>asterids</taxon>
        <taxon>lamiids</taxon>
        <taxon>Lamiales</taxon>
        <taxon>Gesneriaceae</taxon>
        <taxon>Didymocarpoideae</taxon>
        <taxon>Trichosporeae</taxon>
        <taxon>Loxocarpinae</taxon>
        <taxon>Dorcoceras</taxon>
    </lineage>
</organism>
<keyword evidence="2" id="KW-1185">Reference proteome</keyword>
<proteinExistence type="predicted"/>
<dbReference type="EMBL" id="KV018101">
    <property type="protein sequence ID" value="KZV17697.1"/>
    <property type="molecule type" value="Genomic_DNA"/>
</dbReference>
<evidence type="ECO:0000313" key="2">
    <source>
        <dbReference type="Proteomes" id="UP000250235"/>
    </source>
</evidence>
<dbReference type="AlphaFoldDB" id="A0A2Z7A7X4"/>
<evidence type="ECO:0000313" key="1">
    <source>
        <dbReference type="EMBL" id="KZV17697.1"/>
    </source>
</evidence>
<dbReference type="OrthoDB" id="1938712at2759"/>
<gene>
    <name evidence="1" type="ORF">F511_28095</name>
</gene>
<reference evidence="1 2" key="1">
    <citation type="journal article" date="2015" name="Proc. Natl. Acad. Sci. U.S.A.">
        <title>The resurrection genome of Boea hygrometrica: A blueprint for survival of dehydration.</title>
        <authorList>
            <person name="Xiao L."/>
            <person name="Yang G."/>
            <person name="Zhang L."/>
            <person name="Yang X."/>
            <person name="Zhao S."/>
            <person name="Ji Z."/>
            <person name="Zhou Q."/>
            <person name="Hu M."/>
            <person name="Wang Y."/>
            <person name="Chen M."/>
            <person name="Xu Y."/>
            <person name="Jin H."/>
            <person name="Xiao X."/>
            <person name="Hu G."/>
            <person name="Bao F."/>
            <person name="Hu Y."/>
            <person name="Wan P."/>
            <person name="Li L."/>
            <person name="Deng X."/>
            <person name="Kuang T."/>
            <person name="Xiang C."/>
            <person name="Zhu J.K."/>
            <person name="Oliver M.J."/>
            <person name="He Y."/>
        </authorList>
    </citation>
    <scope>NUCLEOTIDE SEQUENCE [LARGE SCALE GENOMIC DNA]</scope>
    <source>
        <strain evidence="2">cv. XS01</strain>
    </source>
</reference>
<name>A0A2Z7A7X4_9LAMI</name>
<accession>A0A2Z7A7X4</accession>